<protein>
    <submittedName>
        <fullName evidence="2">Uncharacterized protein</fullName>
    </submittedName>
</protein>
<dbReference type="Proteomes" id="UP001470230">
    <property type="component" value="Unassembled WGS sequence"/>
</dbReference>
<proteinExistence type="predicted"/>
<feature type="compositionally biased region" description="Acidic residues" evidence="1">
    <location>
        <begin position="85"/>
        <end position="94"/>
    </location>
</feature>
<evidence type="ECO:0000313" key="2">
    <source>
        <dbReference type="EMBL" id="KAK8897411.1"/>
    </source>
</evidence>
<gene>
    <name evidence="2" type="ORF">M9Y10_015357</name>
</gene>
<keyword evidence="3" id="KW-1185">Reference proteome</keyword>
<name>A0ABR2L309_9EUKA</name>
<feature type="region of interest" description="Disordered" evidence="1">
    <location>
        <begin position="393"/>
        <end position="416"/>
    </location>
</feature>
<accession>A0ABR2L309</accession>
<reference evidence="2 3" key="1">
    <citation type="submission" date="2024-04" db="EMBL/GenBank/DDBJ databases">
        <title>Tritrichomonas musculus Genome.</title>
        <authorList>
            <person name="Alves-Ferreira E."/>
            <person name="Grigg M."/>
            <person name="Lorenzi H."/>
            <person name="Galac M."/>
        </authorList>
    </citation>
    <scope>NUCLEOTIDE SEQUENCE [LARGE SCALE GENOMIC DNA]</scope>
    <source>
        <strain evidence="2 3">EAF2021</strain>
    </source>
</reference>
<dbReference type="EMBL" id="JAPFFF010000002">
    <property type="protein sequence ID" value="KAK8897411.1"/>
    <property type="molecule type" value="Genomic_DNA"/>
</dbReference>
<organism evidence="2 3">
    <name type="scientific">Tritrichomonas musculus</name>
    <dbReference type="NCBI Taxonomy" id="1915356"/>
    <lineage>
        <taxon>Eukaryota</taxon>
        <taxon>Metamonada</taxon>
        <taxon>Parabasalia</taxon>
        <taxon>Tritrichomonadida</taxon>
        <taxon>Tritrichomonadidae</taxon>
        <taxon>Tritrichomonas</taxon>
    </lineage>
</organism>
<evidence type="ECO:0000256" key="1">
    <source>
        <dbReference type="SAM" id="MobiDB-lite"/>
    </source>
</evidence>
<sequence>MFSYHAITCYKTRRSKRKKQVFKLPPEVTHLVFYPLEEKTVPKKANSSLDQPDLEDEQIQQVVSEVLDRDYKNRASDFYDPTEIQSDEDQEEVLPDQSEVIDSKSNSKNDNDSLSLSNSVSFICYDDNNQYETIVKKKKKEKEILKQFGKDMANSSQAINSEFSSPIETQFNSGFQDTSNYCSSKGEKENAFRRGSHYFCTFPKRKPNPVTPDMKRKIGKQREFEGKFNYYAGAYSDSDDEEVHTHNRSQKKEKLNDYNKYDFNGHFRTKKHYSDDDENEDPRYYHPYIPETTINPRVVSEKRCKKIIGNKNGKVFKTLSPKEHPQPFNYTNIYIEPKRFEKSIFYPKRIFFNLESEDSFLKHPNSPRPDKVRKYNNSLFESNIHFYDFDKPRSNSVSSADSSSKKNSARSPNYHYGLKRDDFQYHLHYYDKKPSTPDPLPHDLSYARRFPDEYLQSLAEEKDQNN</sequence>
<comment type="caution">
    <text evidence="2">The sequence shown here is derived from an EMBL/GenBank/DDBJ whole genome shotgun (WGS) entry which is preliminary data.</text>
</comment>
<feature type="region of interest" description="Disordered" evidence="1">
    <location>
        <begin position="78"/>
        <end position="114"/>
    </location>
</feature>
<evidence type="ECO:0000313" key="3">
    <source>
        <dbReference type="Proteomes" id="UP001470230"/>
    </source>
</evidence>
<feature type="compositionally biased region" description="Low complexity" evidence="1">
    <location>
        <begin position="394"/>
        <end position="411"/>
    </location>
</feature>
<feature type="compositionally biased region" description="Basic and acidic residues" evidence="1">
    <location>
        <begin position="101"/>
        <end position="111"/>
    </location>
</feature>